<comment type="function">
    <text evidence="9">CRISPR (clustered regularly interspaced short palindromic repeat), is an adaptive immune system that provides protection against mobile genetic elements (viruses, transposable elements and conjugative plasmids). CRISPR clusters contain sequences complementary to antecedent mobile elements and target invading nucleic acids. CRISPR clusters are transcribed and processed into CRISPR RNA (crRNA). Functions as a ssRNA-specific endoribonuclease. Involved in the integration of spacer DNA into the CRISPR cassette.</text>
</comment>
<evidence type="ECO:0000256" key="6">
    <source>
        <dbReference type="ARBA" id="ARBA00022801"/>
    </source>
</evidence>
<evidence type="ECO:0000256" key="2">
    <source>
        <dbReference type="ARBA" id="ARBA00009959"/>
    </source>
</evidence>
<reference evidence="10" key="1">
    <citation type="journal article" date="2016" name="Genome Biol. Evol.">
        <title>Comparison of intracellular "Ca. Endomicrobium trichonymphae" genomovars illuminates the requirement and decay of defense systems against foreign DNA.</title>
        <authorList>
            <person name="Izawa K."/>
            <person name="Kuwahara H."/>
            <person name="Kihara K."/>
            <person name="Yuki M."/>
            <person name="Lo N."/>
            <person name="Ito T."/>
            <person name="Ohkuma M."/>
            <person name="Hongoh Y."/>
        </authorList>
    </citation>
    <scope>NUCLEOTIDE SEQUENCE</scope>
    <source>
        <strain evidence="10">HsTcC-EM16</strain>
    </source>
</reference>
<comment type="similarity">
    <text evidence="2 9">Belongs to the CRISPR-associated endoribonuclease Cas2 protein family.</text>
</comment>
<evidence type="ECO:0000256" key="1">
    <source>
        <dbReference type="ARBA" id="ARBA00001946"/>
    </source>
</evidence>
<keyword evidence="4 9" id="KW-0479">Metal-binding</keyword>
<dbReference type="GO" id="GO:0046872">
    <property type="term" value="F:metal ion binding"/>
    <property type="evidence" value="ECO:0007669"/>
    <property type="project" value="UniProtKB-UniRule"/>
</dbReference>
<dbReference type="GO" id="GO:0051607">
    <property type="term" value="P:defense response to virus"/>
    <property type="evidence" value="ECO:0007669"/>
    <property type="project" value="UniProtKB-UniRule"/>
</dbReference>
<keyword evidence="7 9" id="KW-0460">Magnesium</keyword>
<keyword evidence="6 9" id="KW-0378">Hydrolase</keyword>
<sequence length="109" mass="13083">MKKEGTRFMRILVFFDLPTETAENRHNAAKFRNSLIKDGYYMVQYSVYCRICRGMDSSEKHIRRLMMRTPTEGNIRVLEITERQYERMKIILGKKQLAEEIDSRQLVLF</sequence>
<accession>A0A1C9ZYL7</accession>
<dbReference type="GO" id="GO:0043571">
    <property type="term" value="P:maintenance of CRISPR repeat elements"/>
    <property type="evidence" value="ECO:0007669"/>
    <property type="project" value="UniProtKB-UniRule"/>
</dbReference>
<keyword evidence="3 9" id="KW-0540">Nuclease</keyword>
<evidence type="ECO:0000256" key="7">
    <source>
        <dbReference type="ARBA" id="ARBA00022842"/>
    </source>
</evidence>
<dbReference type="EMBL" id="LC153622">
    <property type="protein sequence ID" value="BAV59375.1"/>
    <property type="molecule type" value="Genomic_DNA"/>
</dbReference>
<dbReference type="AlphaFoldDB" id="A0A1C9ZYL7"/>
<dbReference type="HAMAP" id="MF_01471">
    <property type="entry name" value="Cas2"/>
    <property type="match status" value="1"/>
</dbReference>
<protein>
    <recommendedName>
        <fullName evidence="9">CRISPR-associated endoribonuclease Cas2</fullName>
        <ecNumber evidence="9">3.1.-.-</ecNumber>
    </recommendedName>
</protein>
<gene>
    <name evidence="9" type="primary">cas2</name>
</gene>
<comment type="cofactor">
    <cofactor evidence="1 9">
        <name>Mg(2+)</name>
        <dbReference type="ChEBI" id="CHEBI:18420"/>
    </cofactor>
</comment>
<evidence type="ECO:0000256" key="3">
    <source>
        <dbReference type="ARBA" id="ARBA00022722"/>
    </source>
</evidence>
<feature type="binding site" evidence="9">
    <location>
        <position position="16"/>
    </location>
    <ligand>
        <name>Mg(2+)</name>
        <dbReference type="ChEBI" id="CHEBI:18420"/>
        <note>catalytic</note>
    </ligand>
</feature>
<organism evidence="10">
    <name type="scientific">Endomicrobium trichonymphae</name>
    <dbReference type="NCBI Taxonomy" id="1408204"/>
    <lineage>
        <taxon>Bacteria</taxon>
        <taxon>Pseudomonadati</taxon>
        <taxon>Elusimicrobiota</taxon>
        <taxon>Endomicrobiia</taxon>
        <taxon>Endomicrobiales</taxon>
        <taxon>Endomicrobiaceae</taxon>
        <taxon>Candidatus Endomicrobiellum</taxon>
    </lineage>
</organism>
<comment type="subunit">
    <text evidence="9">Homodimer, forms a heterotetramer with a Cas1 homodimer.</text>
</comment>
<evidence type="ECO:0000256" key="5">
    <source>
        <dbReference type="ARBA" id="ARBA00022759"/>
    </source>
</evidence>
<name>A0A1C9ZYL7_ENDTX</name>
<dbReference type="GO" id="GO:0016787">
    <property type="term" value="F:hydrolase activity"/>
    <property type="evidence" value="ECO:0007669"/>
    <property type="project" value="UniProtKB-KW"/>
</dbReference>
<dbReference type="SUPFAM" id="SSF143430">
    <property type="entry name" value="TTP0101/SSO1404-like"/>
    <property type="match status" value="1"/>
</dbReference>
<dbReference type="CDD" id="cd09638">
    <property type="entry name" value="Cas2_I_II_III"/>
    <property type="match status" value="1"/>
</dbReference>
<dbReference type="Gene3D" id="3.30.70.240">
    <property type="match status" value="1"/>
</dbReference>
<keyword evidence="8 9" id="KW-0051">Antiviral defense</keyword>
<dbReference type="NCBIfam" id="TIGR01573">
    <property type="entry name" value="cas2"/>
    <property type="match status" value="1"/>
</dbReference>
<dbReference type="EC" id="3.1.-.-" evidence="9"/>
<dbReference type="InterPro" id="IPR019199">
    <property type="entry name" value="Virulence_VapD/CRISPR_Cas2"/>
</dbReference>
<evidence type="ECO:0000256" key="9">
    <source>
        <dbReference type="HAMAP-Rule" id="MF_01471"/>
    </source>
</evidence>
<proteinExistence type="inferred from homology"/>
<dbReference type="InterPro" id="IPR021127">
    <property type="entry name" value="CRISPR_associated_Cas2"/>
</dbReference>
<keyword evidence="5 9" id="KW-0255">Endonuclease</keyword>
<dbReference type="GO" id="GO:0004521">
    <property type="term" value="F:RNA endonuclease activity"/>
    <property type="evidence" value="ECO:0007669"/>
    <property type="project" value="InterPro"/>
</dbReference>
<evidence type="ECO:0000256" key="4">
    <source>
        <dbReference type="ARBA" id="ARBA00022723"/>
    </source>
</evidence>
<evidence type="ECO:0000256" key="8">
    <source>
        <dbReference type="ARBA" id="ARBA00023118"/>
    </source>
</evidence>
<evidence type="ECO:0000313" key="10">
    <source>
        <dbReference type="EMBL" id="BAV59375.1"/>
    </source>
</evidence>
<dbReference type="Pfam" id="PF09827">
    <property type="entry name" value="CRISPR_Cas2"/>
    <property type="match status" value="1"/>
</dbReference>